<protein>
    <recommendedName>
        <fullName evidence="4">Reverse transcriptase domain-containing protein</fullName>
    </recommendedName>
</protein>
<accession>A0ABR5YGC1</accession>
<dbReference type="EMBL" id="LQQO01000005">
    <property type="protein sequence ID" value="KZE17832.1"/>
    <property type="molecule type" value="Genomic_DNA"/>
</dbReference>
<dbReference type="InterPro" id="IPR036526">
    <property type="entry name" value="C-N_Hydrolase_sf"/>
</dbReference>
<dbReference type="SUPFAM" id="SSF56317">
    <property type="entry name" value="Carbon-nitrogen hydrolase"/>
    <property type="match status" value="1"/>
</dbReference>
<sequence length="1058" mass="120015">MAGIDFSDWSDLSLTDLFFAYRKAKVDCFYESSIRVAEPFIAYEQSLPDKLAALLVRLQAGEAAAILTEGIKQPIIFPKRLNFEQQPPEKQDGGASMAHAFFSDAERAFRRSTDQRTPIPEFRLIGDFSVEAHVLSALWVNLVGHKFDACLSSRALASRVRRYRADKDRKWVGDYHLESLGSFEPYFEPYRKWRDDGLDAMRDAIKREQPIIAMTLDVGNFYHSIDPSFLVDARFLEYLGVELTPFELAFSQLISAALSEWSARCRERLSALGCPIDARQHGGIPIGLSVVRVISNVLLAFLDRQVERQLSPIYYARYVDDLFLVLHDSDDINSPSDLWTFITQRVPAFRRDSSGNVSLTLPEWGGRTQLTLQAAKQKTFFLSGRSGADLLDHIASQIREVSSERRTMPQPEHIEKSHAARALAATDSADDADSLRRADGLTLRRLGWSVLLRAVNTLARDLRPQDWRPQRDDFYEFAHEHVIRADKVLEQIDHLPRLLSFAVSLGDWIPARRVYRETISAIFKLEDSTRTTRMQINGIYAGSVPPEVWNDTREQVRRFFREALIRAYPISSTPSRARAFAGLIKDLGLTVVELTKLARQAREADWARTPYREHLRTDAVAQPAEQPNEALLAGRYQHVDCLRQFLERTELNASGPPPRRVALLAIPAAGDLVRRSILPFLFPTRPYTPEEIALYLPDECVFDEPVAAAHTWADYTRAVRGIWVRGDLAEELEPETPDVGDKDDDERTRPSAVVANSNDRPPPIVVRRSGLGRAVRLGLSSFEVKDKSWEEGAAGNPDLSPRRYWQLADIVNAAIHAKPKPDYLLLPELSVPERWINTIAGRLRASGISLIAGVDYTRHPDKKQIYSSAVLVLTDDRLGYASSIQVRQRKCKPAPGEDELLHTSYGLSWADENDLKRVYQHNGLFFGVLVCSELQNIKYRMEFQGQVDCLITLSWNKDLESFSALIDAAALDVHAYMALVNNRRYGDSRLRRPAKKSFHRDVCRVRGGENDQLVVVEIEPTRLRRQQSREKNWSRATDAYKPTPEGFNISPARKCIPD</sequence>
<comment type="caution">
    <text evidence="2">The sequence shown here is derived from an EMBL/GenBank/DDBJ whole genome shotgun (WGS) entry which is preliminary data.</text>
</comment>
<name>A0ABR5YGC1_9SPHN</name>
<dbReference type="CDD" id="cd01646">
    <property type="entry name" value="RT_Bac_retron_I"/>
    <property type="match status" value="1"/>
</dbReference>
<dbReference type="Proteomes" id="UP000076609">
    <property type="component" value="Unassembled WGS sequence"/>
</dbReference>
<reference evidence="3" key="1">
    <citation type="submission" date="2016-01" db="EMBL/GenBank/DDBJ databases">
        <title>Draft genome of Chromobacterium sp. F49.</title>
        <authorList>
            <person name="Hong K.W."/>
        </authorList>
    </citation>
    <scope>NUCLEOTIDE SEQUENCE [LARGE SCALE GENOMIC DNA]</scope>
    <source>
        <strain evidence="3">CN3</strain>
    </source>
</reference>
<evidence type="ECO:0008006" key="4">
    <source>
        <dbReference type="Google" id="ProtNLM"/>
    </source>
</evidence>
<gene>
    <name evidence="2" type="ORF">AVT10_11035</name>
</gene>
<keyword evidence="3" id="KW-1185">Reference proteome</keyword>
<dbReference type="Gene3D" id="3.60.110.10">
    <property type="entry name" value="Carbon-nitrogen hydrolase"/>
    <property type="match status" value="1"/>
</dbReference>
<dbReference type="RefSeq" id="WP_066688963.1">
    <property type="nucleotide sequence ID" value="NZ_CP117025.1"/>
</dbReference>
<feature type="compositionally biased region" description="Acidic residues" evidence="1">
    <location>
        <begin position="732"/>
        <end position="744"/>
    </location>
</feature>
<evidence type="ECO:0000256" key="1">
    <source>
        <dbReference type="SAM" id="MobiDB-lite"/>
    </source>
</evidence>
<organism evidence="2 3">
    <name type="scientific">Sphingomonas hankookensis</name>
    <dbReference type="NCBI Taxonomy" id="563996"/>
    <lineage>
        <taxon>Bacteria</taxon>
        <taxon>Pseudomonadati</taxon>
        <taxon>Pseudomonadota</taxon>
        <taxon>Alphaproteobacteria</taxon>
        <taxon>Sphingomonadales</taxon>
        <taxon>Sphingomonadaceae</taxon>
        <taxon>Sphingomonas</taxon>
    </lineage>
</organism>
<evidence type="ECO:0000313" key="2">
    <source>
        <dbReference type="EMBL" id="KZE17832.1"/>
    </source>
</evidence>
<proteinExistence type="predicted"/>
<evidence type="ECO:0000313" key="3">
    <source>
        <dbReference type="Proteomes" id="UP000076609"/>
    </source>
</evidence>
<feature type="region of interest" description="Disordered" evidence="1">
    <location>
        <begin position="732"/>
        <end position="759"/>
    </location>
</feature>